<proteinExistence type="predicted"/>
<dbReference type="EMBL" id="JBHTBJ010000082">
    <property type="protein sequence ID" value="MFC7280172.1"/>
    <property type="molecule type" value="Genomic_DNA"/>
</dbReference>
<feature type="region of interest" description="Disordered" evidence="1">
    <location>
        <begin position="1"/>
        <end position="35"/>
    </location>
</feature>
<gene>
    <name evidence="2" type="ORF">ACFQS1_39965</name>
</gene>
<sequence>MRKRSPVSRPVSVATTKAPTADWASYPPTSTRRVAPTNPATGWICRHPDNLVDRDTEQLREILRRCPELDAAAGLVHSFADMLTHLHGERQTAWITAAELAELPGITKFATGLTADLAAVTAGLSLPDSSGPVDRIIPPGRQEGYVPTSLSRPRLQRRPDWRQIMRLPSLAP</sequence>
<evidence type="ECO:0000313" key="2">
    <source>
        <dbReference type="EMBL" id="MFC7280172.1"/>
    </source>
</evidence>
<comment type="caution">
    <text evidence="2">The sequence shown here is derived from an EMBL/GenBank/DDBJ whole genome shotgun (WGS) entry which is preliminary data.</text>
</comment>
<evidence type="ECO:0008006" key="4">
    <source>
        <dbReference type="Google" id="ProtNLM"/>
    </source>
</evidence>
<dbReference type="Proteomes" id="UP001596548">
    <property type="component" value="Unassembled WGS sequence"/>
</dbReference>
<accession>A0ABW2I5K1</accession>
<organism evidence="2 3">
    <name type="scientific">Paractinoplanes rhizophilus</name>
    <dbReference type="NCBI Taxonomy" id="1416877"/>
    <lineage>
        <taxon>Bacteria</taxon>
        <taxon>Bacillati</taxon>
        <taxon>Actinomycetota</taxon>
        <taxon>Actinomycetes</taxon>
        <taxon>Micromonosporales</taxon>
        <taxon>Micromonosporaceae</taxon>
        <taxon>Paractinoplanes</taxon>
    </lineage>
</organism>
<protein>
    <recommendedName>
        <fullName evidence="4">Transposase</fullName>
    </recommendedName>
</protein>
<evidence type="ECO:0000313" key="3">
    <source>
        <dbReference type="Proteomes" id="UP001596548"/>
    </source>
</evidence>
<keyword evidence="3" id="KW-1185">Reference proteome</keyword>
<dbReference type="RefSeq" id="WP_378978206.1">
    <property type="nucleotide sequence ID" value="NZ_JBHTBJ010000082.1"/>
</dbReference>
<name>A0ABW2I5K1_9ACTN</name>
<reference evidence="3" key="1">
    <citation type="journal article" date="2019" name="Int. J. Syst. Evol. Microbiol.">
        <title>The Global Catalogue of Microorganisms (GCM) 10K type strain sequencing project: providing services to taxonomists for standard genome sequencing and annotation.</title>
        <authorList>
            <consortium name="The Broad Institute Genomics Platform"/>
            <consortium name="The Broad Institute Genome Sequencing Center for Infectious Disease"/>
            <person name="Wu L."/>
            <person name="Ma J."/>
        </authorList>
    </citation>
    <scope>NUCLEOTIDE SEQUENCE [LARGE SCALE GENOMIC DNA]</scope>
    <source>
        <strain evidence="3">XZYJT-10</strain>
    </source>
</reference>
<evidence type="ECO:0000256" key="1">
    <source>
        <dbReference type="SAM" id="MobiDB-lite"/>
    </source>
</evidence>